<comment type="similarity">
    <text evidence="1 9">Belongs to the lysophospholipase family.</text>
</comment>
<keyword evidence="7" id="KW-0325">Glycoprotein</keyword>
<dbReference type="PANTHER" id="PTHR10728:SF33">
    <property type="entry name" value="LYSOPHOSPHOLIPASE 1-RELATED"/>
    <property type="match status" value="1"/>
</dbReference>
<evidence type="ECO:0000256" key="6">
    <source>
        <dbReference type="ARBA" id="ARBA00023098"/>
    </source>
</evidence>
<dbReference type="PANTHER" id="PTHR10728">
    <property type="entry name" value="CYTOSOLIC PHOSPHOLIPASE A2"/>
    <property type="match status" value="1"/>
</dbReference>
<evidence type="ECO:0000256" key="1">
    <source>
        <dbReference type="ARBA" id="ARBA00008780"/>
    </source>
</evidence>
<reference evidence="11 13" key="1">
    <citation type="submission" date="2015-10" db="EMBL/GenBank/DDBJ databases">
        <title>The cercosporin biosynthetic gene cluster was horizontally transferred to several fungal lineages and shown to be expanded in Cercospora beticola based on microsynteny with recipient genomes.</title>
        <authorList>
            <person name="De Jonge R."/>
            <person name="Ebert M.K."/>
            <person name="Suttle J.C."/>
            <person name="Jurick Ii W.M."/>
            <person name="Secor G.A."/>
            <person name="Thomma B.P."/>
            <person name="Van De Peer Y."/>
            <person name="Bolton M.D."/>
        </authorList>
    </citation>
    <scope>NUCLEOTIDE SEQUENCE [LARGE SCALE GENOMIC DNA]</scope>
    <source>
        <strain evidence="11 13">09-40</strain>
    </source>
</reference>
<keyword evidence="4 8" id="KW-0378">Hydrolase</keyword>
<keyword evidence="14" id="KW-1185">Reference proteome</keyword>
<dbReference type="GO" id="GO:0005783">
    <property type="term" value="C:endoplasmic reticulum"/>
    <property type="evidence" value="ECO:0007669"/>
    <property type="project" value="TreeGrafter"/>
</dbReference>
<dbReference type="GO" id="GO:0004622">
    <property type="term" value="F:phosphatidylcholine lysophospholipase activity"/>
    <property type="evidence" value="ECO:0007669"/>
    <property type="project" value="UniProtKB-EC"/>
</dbReference>
<evidence type="ECO:0000256" key="2">
    <source>
        <dbReference type="ARBA" id="ARBA00013274"/>
    </source>
</evidence>
<dbReference type="Pfam" id="PF01735">
    <property type="entry name" value="PLA2_B"/>
    <property type="match status" value="1"/>
</dbReference>
<dbReference type="Proteomes" id="UP001302367">
    <property type="component" value="Chromosome 6"/>
</dbReference>
<keyword evidence="3 9" id="KW-0732">Signal</keyword>
<sequence length="563" mass="61048">MALRSLLITLASLSALTGAAPQPRVDVIEVRDESGDLVSRQLPTIDEDYAPKDVACPNTQLVRPASGLNSDESKYIRSRKPKADAGLSAWLAKRGKFSTSSQPLVALTSSGGGYRALLETAGVVQALDGRDGNFSTSGIFQGLTYEAGLSGGAWFLSSFSGNNWPTVSSLRDGLWEPQFQASLLLPANLQGTDKYAEVTTDIVAKQLAGFDNTIIDAWGRLLSYQFLYGEDGGDDIRLSTLTSFSNFTSFNVPYPIMTALGVDDSSEGQCVPTINATQYEFAPYEYGSWDQGVSAFASTKYMGSDLTNGRPTNAGKCIEHYDNIGYIFGTSSDIFVAACSVLTPSNSSNADLANFLQDIISVSKRPAFQDLFGIYPNPFFNYSRSTTVKNDKLITMADGGLAGQNVPIWPFIQPARKIDVLIANDNSADTTDNFPNGTEIRQTYENAQAAGLTRMPFIPDVAEFVAKGLNKRAVFFGCDEPNTVFLIYLPNVNYTYPSNQPTSKIQYSVEETNGMIQNGNAIATQNGDANWGLCFACGIKARDGRGKLPKGCDACFQKYCYRR</sequence>
<dbReference type="EC" id="3.1.1.5" evidence="2 9"/>
<evidence type="ECO:0000256" key="4">
    <source>
        <dbReference type="ARBA" id="ARBA00022801"/>
    </source>
</evidence>
<evidence type="ECO:0000313" key="13">
    <source>
        <dbReference type="Proteomes" id="UP000230605"/>
    </source>
</evidence>
<keyword evidence="6 8" id="KW-0443">Lipid metabolism</keyword>
<dbReference type="SUPFAM" id="SSF52151">
    <property type="entry name" value="FabD/lysophospholipase-like"/>
    <property type="match status" value="1"/>
</dbReference>
<evidence type="ECO:0000256" key="3">
    <source>
        <dbReference type="ARBA" id="ARBA00022729"/>
    </source>
</evidence>
<dbReference type="EMBL" id="CP134189">
    <property type="protein sequence ID" value="WPB04994.1"/>
    <property type="molecule type" value="Genomic_DNA"/>
</dbReference>
<dbReference type="Proteomes" id="UP000230605">
    <property type="component" value="Chromosome 6"/>
</dbReference>
<protein>
    <recommendedName>
        <fullName evidence="2 9">Lysophospholipase</fullName>
        <ecNumber evidence="2 9">3.1.1.5</ecNumber>
    </recommendedName>
</protein>
<feature type="chain" id="PRO_5013421975" description="Lysophospholipase" evidence="9">
    <location>
        <begin position="20"/>
        <end position="563"/>
    </location>
</feature>
<feature type="signal peptide" evidence="9">
    <location>
        <begin position="1"/>
        <end position="19"/>
    </location>
</feature>
<accession>A0A2G5HP75</accession>
<dbReference type="GO" id="GO:0005829">
    <property type="term" value="C:cytosol"/>
    <property type="evidence" value="ECO:0007669"/>
    <property type="project" value="TreeGrafter"/>
</dbReference>
<dbReference type="OrthoDB" id="4084751at2759"/>
<dbReference type="InterPro" id="IPR002642">
    <property type="entry name" value="LysoPLipase_cat_dom"/>
</dbReference>
<reference evidence="12 14" key="2">
    <citation type="submission" date="2023-09" db="EMBL/GenBank/DDBJ databases">
        <title>Complete-Gapless Cercospora beticola genome.</title>
        <authorList>
            <person name="Wyatt N.A."/>
            <person name="Spanner R.E."/>
            <person name="Bolton M.D."/>
        </authorList>
    </citation>
    <scope>NUCLEOTIDE SEQUENCE [LARGE SCALE GENOMIC DNA]</scope>
    <source>
        <strain evidence="12">Cb09-40</strain>
    </source>
</reference>
<dbReference type="PROSITE" id="PS51210">
    <property type="entry name" value="PLA2C"/>
    <property type="match status" value="1"/>
</dbReference>
<dbReference type="InterPro" id="IPR016035">
    <property type="entry name" value="Acyl_Trfase/lysoPLipase"/>
</dbReference>
<dbReference type="EMBL" id="LKMD01000104">
    <property type="protein sequence ID" value="PIA94351.1"/>
    <property type="molecule type" value="Genomic_DNA"/>
</dbReference>
<evidence type="ECO:0000313" key="11">
    <source>
        <dbReference type="EMBL" id="PIA94351.1"/>
    </source>
</evidence>
<name>A0A2G5HP75_CERBT</name>
<dbReference type="AlphaFoldDB" id="A0A2G5HP75"/>
<dbReference type="SMART" id="SM00022">
    <property type="entry name" value="PLAc"/>
    <property type="match status" value="1"/>
</dbReference>
<evidence type="ECO:0000256" key="8">
    <source>
        <dbReference type="PROSITE-ProRule" id="PRU00555"/>
    </source>
</evidence>
<dbReference type="GO" id="GO:0046475">
    <property type="term" value="P:glycerophospholipid catabolic process"/>
    <property type="evidence" value="ECO:0007669"/>
    <property type="project" value="TreeGrafter"/>
</dbReference>
<dbReference type="Gene3D" id="3.40.1090.10">
    <property type="entry name" value="Cytosolic phospholipase A2 catalytic domain"/>
    <property type="match status" value="1"/>
</dbReference>
<keyword evidence="5 8" id="KW-0442">Lipid degradation</keyword>
<feature type="domain" description="PLA2c" evidence="10">
    <location>
        <begin position="55"/>
        <end position="563"/>
    </location>
</feature>
<comment type="catalytic activity">
    <reaction evidence="9">
        <text>a 1-acyl-sn-glycero-3-phosphocholine + H2O = sn-glycerol 3-phosphocholine + a fatty acid + H(+)</text>
        <dbReference type="Rhea" id="RHEA:15177"/>
        <dbReference type="ChEBI" id="CHEBI:15377"/>
        <dbReference type="ChEBI" id="CHEBI:15378"/>
        <dbReference type="ChEBI" id="CHEBI:16870"/>
        <dbReference type="ChEBI" id="CHEBI:28868"/>
        <dbReference type="ChEBI" id="CHEBI:58168"/>
        <dbReference type="EC" id="3.1.1.5"/>
    </reaction>
</comment>
<evidence type="ECO:0000313" key="14">
    <source>
        <dbReference type="Proteomes" id="UP001302367"/>
    </source>
</evidence>
<evidence type="ECO:0000313" key="12">
    <source>
        <dbReference type="EMBL" id="WPB04994.1"/>
    </source>
</evidence>
<proteinExistence type="inferred from homology"/>
<gene>
    <name evidence="11" type="ORF">CB0940_08418</name>
    <name evidence="12" type="ORF">RHO25_009642</name>
</gene>
<evidence type="ECO:0000259" key="10">
    <source>
        <dbReference type="PROSITE" id="PS51210"/>
    </source>
</evidence>
<organism evidence="11 13">
    <name type="scientific">Cercospora beticola</name>
    <name type="common">Sugarbeet leaf spot fungus</name>
    <dbReference type="NCBI Taxonomy" id="122368"/>
    <lineage>
        <taxon>Eukaryota</taxon>
        <taxon>Fungi</taxon>
        <taxon>Dikarya</taxon>
        <taxon>Ascomycota</taxon>
        <taxon>Pezizomycotina</taxon>
        <taxon>Dothideomycetes</taxon>
        <taxon>Dothideomycetidae</taxon>
        <taxon>Mycosphaerellales</taxon>
        <taxon>Mycosphaerellaceae</taxon>
        <taxon>Cercospora</taxon>
    </lineage>
</organism>
<evidence type="ECO:0000256" key="7">
    <source>
        <dbReference type="ARBA" id="ARBA00023180"/>
    </source>
</evidence>
<evidence type="ECO:0000256" key="9">
    <source>
        <dbReference type="RuleBase" id="RU362103"/>
    </source>
</evidence>
<evidence type="ECO:0000256" key="5">
    <source>
        <dbReference type="ARBA" id="ARBA00022963"/>
    </source>
</evidence>
<dbReference type="GO" id="GO:0004623">
    <property type="term" value="F:phospholipase A2 activity"/>
    <property type="evidence" value="ECO:0007669"/>
    <property type="project" value="TreeGrafter"/>
</dbReference>